<accession>A0A3G5AHJ3</accession>
<organism evidence="2">
    <name type="scientific">Sylvanvirus sp</name>
    <dbReference type="NCBI Taxonomy" id="2487774"/>
    <lineage>
        <taxon>Viruses</taxon>
    </lineage>
</organism>
<sequence>MKGIKKHLLHLYSIPETFIYHMSRQFTQEDEREYKIFQQYKADKKEREEQALYQQYLREREQQALYEQYLREREQKRLEQVAQDIASNREYQEYLKSKQRPAPIIIPESPSPITSPVSRRSSSLSSSSSVQIISPPSEAPYCVGNVCFRSKQDAQRASMSPQAEFVAPEPDYERKYEEPSNLSNVSNISNLSTLTNTSNLSNPSNQSNPSRRSKSIPPVFEPRVTRQQSRLQQIQEEAEEQKSRSATKTSTRHVPATRKSPFEPAKEFPGQIRVGLDGHNWKSQPNKHGIYRWVAVRE</sequence>
<feature type="compositionally biased region" description="Polar residues" evidence="1">
    <location>
        <begin position="225"/>
        <end position="235"/>
    </location>
</feature>
<dbReference type="EMBL" id="MK072510">
    <property type="protein sequence ID" value="AYV86608.1"/>
    <property type="molecule type" value="Genomic_DNA"/>
</dbReference>
<protein>
    <submittedName>
        <fullName evidence="2">Uncharacterized protein</fullName>
    </submittedName>
</protein>
<feature type="region of interest" description="Disordered" evidence="1">
    <location>
        <begin position="101"/>
        <end position="132"/>
    </location>
</feature>
<gene>
    <name evidence="2" type="ORF">Sylvanvirus4_22</name>
</gene>
<feature type="region of interest" description="Disordered" evidence="1">
    <location>
        <begin position="154"/>
        <end position="269"/>
    </location>
</feature>
<name>A0A3G5AHJ3_9VIRU</name>
<proteinExistence type="predicted"/>
<evidence type="ECO:0000256" key="1">
    <source>
        <dbReference type="SAM" id="MobiDB-lite"/>
    </source>
</evidence>
<feature type="compositionally biased region" description="Low complexity" evidence="1">
    <location>
        <begin position="179"/>
        <end position="210"/>
    </location>
</feature>
<reference evidence="2" key="1">
    <citation type="submission" date="2018-10" db="EMBL/GenBank/DDBJ databases">
        <title>Hidden diversity of soil giant viruses.</title>
        <authorList>
            <person name="Schulz F."/>
            <person name="Alteio L."/>
            <person name="Goudeau D."/>
            <person name="Ryan E.M."/>
            <person name="Malmstrom R.R."/>
            <person name="Blanchard J."/>
            <person name="Woyke T."/>
        </authorList>
    </citation>
    <scope>NUCLEOTIDE SEQUENCE</scope>
    <source>
        <strain evidence="2">SYV1</strain>
    </source>
</reference>
<evidence type="ECO:0000313" key="2">
    <source>
        <dbReference type="EMBL" id="AYV86608.1"/>
    </source>
</evidence>